<keyword evidence="2" id="KW-0472">Membrane</keyword>
<feature type="transmembrane region" description="Helical" evidence="2">
    <location>
        <begin position="102"/>
        <end position="119"/>
    </location>
</feature>
<dbReference type="AlphaFoldDB" id="A0A381RQ82"/>
<evidence type="ECO:0000256" key="2">
    <source>
        <dbReference type="SAM" id="Phobius"/>
    </source>
</evidence>
<keyword evidence="2" id="KW-1133">Transmembrane helix</keyword>
<feature type="transmembrane region" description="Helical" evidence="2">
    <location>
        <begin position="46"/>
        <end position="63"/>
    </location>
</feature>
<sequence length="569" mass="62143">MLPDYPDRVIAEHRRRVETAALAGTLLLVVAGAWWLLGSMDSESDSLLRLGPVVLMFSAAILLPDLVEFGPRERLRIATAGNVSWPPLLAFTAIQHGRGAELLPLAIMLVVVLALWRSSQLILGATLESRHWRGLTSLAGLGIALPVLFSTTNPLAWGIVVVPSLATIVPDLLAKDDLHDERKAFRSRLKESEVRLLELRSRNPGMQQPASLLKSAREEGWDDPERGMLMLAEAEREAARILALSEDLGAIRDDAKEAIERAERVSDVPEGPRRFYDLAAREAEHGSLREAEQLLRTAKARANKIEEHWRAATDAITEAEAAIGSESGHMVESVRAILSAAKEAMDNEEPEEALAIVSSIAAHMDSIGGIHDEATKALDDAEHAMAAAEGDLPVKSAKRLAEAKQAMEAGNAALAKGLADSISREIRLISDAMKETQRALRQRKQIEGRFPEGEARSAWDERLDFAASLADGRKWVEAAESMSHLTSDLEAFESERNEAKDLLDFLQEDWLTLRKRLDSSGIGPGDSGRMKAEKAVADAEQALERAELQTCLEALGVADAAIESLRRRA</sequence>
<gene>
    <name evidence="3" type="ORF">METZ01_LOCUS43857</name>
</gene>
<evidence type="ECO:0000256" key="1">
    <source>
        <dbReference type="SAM" id="Coils"/>
    </source>
</evidence>
<reference evidence="3" key="1">
    <citation type="submission" date="2018-05" db="EMBL/GenBank/DDBJ databases">
        <authorList>
            <person name="Lanie J.A."/>
            <person name="Ng W.-L."/>
            <person name="Kazmierczak K.M."/>
            <person name="Andrzejewski T.M."/>
            <person name="Davidsen T.M."/>
            <person name="Wayne K.J."/>
            <person name="Tettelin H."/>
            <person name="Glass J.I."/>
            <person name="Rusch D."/>
            <person name="Podicherti R."/>
            <person name="Tsui H.-C.T."/>
            <person name="Winkler M.E."/>
        </authorList>
    </citation>
    <scope>NUCLEOTIDE SEQUENCE</scope>
</reference>
<organism evidence="3">
    <name type="scientific">marine metagenome</name>
    <dbReference type="NCBI Taxonomy" id="408172"/>
    <lineage>
        <taxon>unclassified sequences</taxon>
        <taxon>metagenomes</taxon>
        <taxon>ecological metagenomes</taxon>
    </lineage>
</organism>
<accession>A0A381RQ82</accession>
<feature type="coiled-coil region" evidence="1">
    <location>
        <begin position="482"/>
        <end position="549"/>
    </location>
</feature>
<keyword evidence="1" id="KW-0175">Coiled coil</keyword>
<evidence type="ECO:0000313" key="3">
    <source>
        <dbReference type="EMBL" id="SUZ91003.1"/>
    </source>
</evidence>
<protein>
    <submittedName>
        <fullName evidence="3">Uncharacterized protein</fullName>
    </submittedName>
</protein>
<feature type="transmembrane region" description="Helical" evidence="2">
    <location>
        <begin position="20"/>
        <end position="40"/>
    </location>
</feature>
<proteinExistence type="predicted"/>
<keyword evidence="2" id="KW-0812">Transmembrane</keyword>
<name>A0A381RQ82_9ZZZZ</name>
<dbReference type="EMBL" id="UINC01001940">
    <property type="protein sequence ID" value="SUZ91003.1"/>
    <property type="molecule type" value="Genomic_DNA"/>
</dbReference>